<evidence type="ECO:0000256" key="1">
    <source>
        <dbReference type="SAM" id="MobiDB-lite"/>
    </source>
</evidence>
<feature type="region of interest" description="Disordered" evidence="1">
    <location>
        <begin position="32"/>
        <end position="54"/>
    </location>
</feature>
<proteinExistence type="predicted"/>
<gene>
    <name evidence="3" type="ORF">METZ01_LOCUS281694</name>
</gene>
<accession>A0A382KWL1</accession>
<dbReference type="GO" id="GO:0016787">
    <property type="term" value="F:hydrolase activity"/>
    <property type="evidence" value="ECO:0007669"/>
    <property type="project" value="InterPro"/>
</dbReference>
<dbReference type="SUPFAM" id="SSF53474">
    <property type="entry name" value="alpha/beta-Hydrolases"/>
    <property type="match status" value="1"/>
</dbReference>
<dbReference type="AlphaFoldDB" id="A0A382KWL1"/>
<dbReference type="Pfam" id="PF02129">
    <property type="entry name" value="Peptidase_S15"/>
    <property type="match status" value="1"/>
</dbReference>
<protein>
    <recommendedName>
        <fullName evidence="2">Xaa-Pro dipeptidyl-peptidase-like domain-containing protein</fullName>
    </recommendedName>
</protein>
<feature type="non-terminal residue" evidence="3">
    <location>
        <position position="54"/>
    </location>
</feature>
<organism evidence="3">
    <name type="scientific">marine metagenome</name>
    <dbReference type="NCBI Taxonomy" id="408172"/>
    <lineage>
        <taxon>unclassified sequences</taxon>
        <taxon>metagenomes</taxon>
        <taxon>ecological metagenomes</taxon>
    </lineage>
</organism>
<feature type="compositionally biased region" description="Polar residues" evidence="1">
    <location>
        <begin position="44"/>
        <end position="54"/>
    </location>
</feature>
<dbReference type="Gene3D" id="3.40.50.1820">
    <property type="entry name" value="alpha/beta hydrolase"/>
    <property type="match status" value="1"/>
</dbReference>
<dbReference type="InterPro" id="IPR029058">
    <property type="entry name" value="AB_hydrolase_fold"/>
</dbReference>
<evidence type="ECO:0000313" key="3">
    <source>
        <dbReference type="EMBL" id="SVC28840.1"/>
    </source>
</evidence>
<reference evidence="3" key="1">
    <citation type="submission" date="2018-05" db="EMBL/GenBank/DDBJ databases">
        <authorList>
            <person name="Lanie J.A."/>
            <person name="Ng W.-L."/>
            <person name="Kazmierczak K.M."/>
            <person name="Andrzejewski T.M."/>
            <person name="Davidsen T.M."/>
            <person name="Wayne K.J."/>
            <person name="Tettelin H."/>
            <person name="Glass J.I."/>
            <person name="Rusch D."/>
            <person name="Podicherti R."/>
            <person name="Tsui H.-C.T."/>
            <person name="Winkler M.E."/>
        </authorList>
    </citation>
    <scope>NUCLEOTIDE SEQUENCE</scope>
</reference>
<dbReference type="InterPro" id="IPR000383">
    <property type="entry name" value="Xaa-Pro-like_dom"/>
</dbReference>
<dbReference type="EMBL" id="UINC01083282">
    <property type="protein sequence ID" value="SVC28840.1"/>
    <property type="molecule type" value="Genomic_DNA"/>
</dbReference>
<name>A0A382KWL1_9ZZZZ</name>
<sequence length="54" mass="6059">MTESFRVNRHVDTKVPMRDGVQLSADLFLPRGAGPRPTVLMRTPYSNSLEATIE</sequence>
<feature type="domain" description="Xaa-Pro dipeptidyl-peptidase-like" evidence="2">
    <location>
        <begin position="19"/>
        <end position="48"/>
    </location>
</feature>
<evidence type="ECO:0000259" key="2">
    <source>
        <dbReference type="Pfam" id="PF02129"/>
    </source>
</evidence>